<evidence type="ECO:0000259" key="3">
    <source>
        <dbReference type="Pfam" id="PF01645"/>
    </source>
</evidence>
<dbReference type="AlphaFoldDB" id="A0A6J4S8C2"/>
<dbReference type="GO" id="GO:0006537">
    <property type="term" value="P:glutamate biosynthetic process"/>
    <property type="evidence" value="ECO:0007669"/>
    <property type="project" value="InterPro"/>
</dbReference>
<dbReference type="SUPFAM" id="SSF51395">
    <property type="entry name" value="FMN-linked oxidoreductases"/>
    <property type="match status" value="1"/>
</dbReference>
<dbReference type="EMBL" id="CADCVO010000281">
    <property type="protein sequence ID" value="CAA9492391.1"/>
    <property type="molecule type" value="Genomic_DNA"/>
</dbReference>
<dbReference type="InterPro" id="IPR024188">
    <property type="entry name" value="GltB"/>
</dbReference>
<dbReference type="InterPro" id="IPR002932">
    <property type="entry name" value="Glu_synthdom"/>
</dbReference>
<proteinExistence type="inferred from homology"/>
<dbReference type="InterPro" id="IPR013785">
    <property type="entry name" value="Aldolase_TIM"/>
</dbReference>
<name>A0A6J4S8C2_9ACTN</name>
<protein>
    <submittedName>
        <fullName evidence="4">Ferredoxin-dependent glutamate synthase</fullName>
        <ecNumber evidence="4">1.4.7.1</ecNumber>
    </submittedName>
</protein>
<dbReference type="CDD" id="cd02808">
    <property type="entry name" value="GltS_FMN"/>
    <property type="match status" value="1"/>
</dbReference>
<evidence type="ECO:0000256" key="1">
    <source>
        <dbReference type="ARBA" id="ARBA00009716"/>
    </source>
</evidence>
<dbReference type="GO" id="GO:0016041">
    <property type="term" value="F:glutamate synthase (ferredoxin) activity"/>
    <property type="evidence" value="ECO:0007669"/>
    <property type="project" value="UniProtKB-EC"/>
</dbReference>
<keyword evidence="4" id="KW-0560">Oxidoreductase</keyword>
<evidence type="ECO:0000256" key="2">
    <source>
        <dbReference type="SAM" id="MobiDB-lite"/>
    </source>
</evidence>
<organism evidence="4">
    <name type="scientific">uncultured Solirubrobacteraceae bacterium</name>
    <dbReference type="NCBI Taxonomy" id="1162706"/>
    <lineage>
        <taxon>Bacteria</taxon>
        <taxon>Bacillati</taxon>
        <taxon>Actinomycetota</taxon>
        <taxon>Thermoleophilia</taxon>
        <taxon>Solirubrobacterales</taxon>
        <taxon>Solirubrobacteraceae</taxon>
        <taxon>environmental samples</taxon>
    </lineage>
</organism>
<comment type="similarity">
    <text evidence="1">Belongs to the glutamate synthase family.</text>
</comment>
<dbReference type="PIRSF" id="PIRSF006429">
    <property type="entry name" value="GOGAT_lg_2"/>
    <property type="match status" value="1"/>
</dbReference>
<dbReference type="PANTHER" id="PTHR43819:SF1">
    <property type="entry name" value="ARCHAEAL-TYPE GLUTAMATE SYNTHASE [NADPH]"/>
    <property type="match status" value="1"/>
</dbReference>
<dbReference type="PANTHER" id="PTHR43819">
    <property type="entry name" value="ARCHAEAL-TYPE GLUTAMATE SYNTHASE [NADPH]"/>
    <property type="match status" value="1"/>
</dbReference>
<dbReference type="Gene3D" id="3.20.20.70">
    <property type="entry name" value="Aldolase class I"/>
    <property type="match status" value="1"/>
</dbReference>
<evidence type="ECO:0000313" key="4">
    <source>
        <dbReference type="EMBL" id="CAA9492391.1"/>
    </source>
</evidence>
<feature type="region of interest" description="Disordered" evidence="2">
    <location>
        <begin position="512"/>
        <end position="549"/>
    </location>
</feature>
<reference evidence="4" key="1">
    <citation type="submission" date="2020-02" db="EMBL/GenBank/DDBJ databases">
        <authorList>
            <person name="Meier V. D."/>
        </authorList>
    </citation>
    <scope>NUCLEOTIDE SEQUENCE</scope>
    <source>
        <strain evidence="4">AVDCRST_MAG13</strain>
    </source>
</reference>
<gene>
    <name evidence="4" type="ORF">AVDCRST_MAG13-1807</name>
</gene>
<accession>A0A6J4S8C2</accession>
<feature type="non-terminal residue" evidence="4">
    <location>
        <position position="549"/>
    </location>
</feature>
<feature type="domain" description="Glutamate synthase" evidence="3">
    <location>
        <begin position="143"/>
        <end position="462"/>
    </location>
</feature>
<dbReference type="EC" id="1.4.7.1" evidence="4"/>
<sequence>MQTRPDARWAALAGVGALAGVAAHDLLQRRHAILRNFPVLGHARYALEELGPELRQYVVASNNEERPFSRDQRRWVYASSKGQPNTFGFGTDDEMDVVAGLTVLKQVAFPVPAPGRDQPGAAPEYLFPPAKVLGAAHRRRHAFRPRSAVNISGMSYGSLSPPAVEALNRGAALAPCLQNTGEGGLAPAHRHGGELIFQIGTGYFGCRGEDGSFSLERLRERLEEAPVRALEIKLSQGAKPGLGGMLPGAKVTPEIARIRGVREGVDCVSPPRHTAFDDVDGLIEFVEHLAAETGLPVGIKAAVGSLDFWHELAARMAATGGGPDFVAVDGAEGGTGAAPLAFADHVALPFRIGFSRAYAVFAEAGLADDVVFIGAGRLGFPDAALFAFALGCDMVNVGREAMLAIGCIQAQRCHTGSCPTGVATQSKWLMHGLDPDVKHARAANYVRALRGELLSLSRALGVPHPALVDPDQVEIVSERYRSAPLREVFGYRPDWRTHDPATREEVMELVGIGPGRRVPGPEAGPVLGDESGLGVERQTELPDASGSAS</sequence>
<dbReference type="Pfam" id="PF01645">
    <property type="entry name" value="Glu_synthase"/>
    <property type="match status" value="1"/>
</dbReference>